<organism evidence="2">
    <name type="scientific">Anthurium amnicola</name>
    <dbReference type="NCBI Taxonomy" id="1678845"/>
    <lineage>
        <taxon>Eukaryota</taxon>
        <taxon>Viridiplantae</taxon>
        <taxon>Streptophyta</taxon>
        <taxon>Embryophyta</taxon>
        <taxon>Tracheophyta</taxon>
        <taxon>Spermatophyta</taxon>
        <taxon>Magnoliopsida</taxon>
        <taxon>Liliopsida</taxon>
        <taxon>Araceae</taxon>
        <taxon>Pothoideae</taxon>
        <taxon>Potheae</taxon>
        <taxon>Anthurium</taxon>
    </lineage>
</organism>
<name>A0A1D1XFD0_9ARAE</name>
<dbReference type="SUPFAM" id="SSF81383">
    <property type="entry name" value="F-box domain"/>
    <property type="match status" value="1"/>
</dbReference>
<dbReference type="Gene3D" id="1.20.1280.50">
    <property type="match status" value="1"/>
</dbReference>
<dbReference type="Pfam" id="PF00646">
    <property type="entry name" value="F-box"/>
    <property type="match status" value="1"/>
</dbReference>
<proteinExistence type="predicted"/>
<gene>
    <name evidence="2" type="primary">At3g59160</name>
    <name evidence="2" type="ORF">g.39981</name>
</gene>
<dbReference type="Pfam" id="PF24758">
    <property type="entry name" value="LRR_At5g56370"/>
    <property type="match status" value="1"/>
</dbReference>
<accession>A0A1D1XFD0</accession>
<dbReference type="EMBL" id="GDJX01026857">
    <property type="protein sequence ID" value="JAT41079.1"/>
    <property type="molecule type" value="Transcribed_RNA"/>
</dbReference>
<evidence type="ECO:0000259" key="1">
    <source>
        <dbReference type="PROSITE" id="PS50181"/>
    </source>
</evidence>
<dbReference type="InterPro" id="IPR036047">
    <property type="entry name" value="F-box-like_dom_sf"/>
</dbReference>
<protein>
    <submittedName>
        <fullName evidence="2">Putative F-box/LRR-repeat protein At3g59160</fullName>
    </submittedName>
</protein>
<dbReference type="AlphaFoldDB" id="A0A1D1XFD0"/>
<dbReference type="InterPro" id="IPR001810">
    <property type="entry name" value="F-box_dom"/>
</dbReference>
<dbReference type="PROSITE" id="PS50181">
    <property type="entry name" value="FBOX"/>
    <property type="match status" value="1"/>
</dbReference>
<evidence type="ECO:0000313" key="2">
    <source>
        <dbReference type="EMBL" id="JAT41079.1"/>
    </source>
</evidence>
<sequence>MADSGTPTALDDLPDALLVRILSLIATDEAVHTSLVSRRWRYLWTSVGALDLDEYAYLIKKRKRGGEPAGSRRFKFAEFAYRIKKRRRVKFAEFVRKVLDFHHAPLQRFRLACTYSSSEGHPVEDWIRAALARGARELDLKPGNGARLPPCLFLSHSLVDLKIHLVGSRLKLPAAMDLVKLQSMSLSSVTFHGERLTWELFASCPALRSLTLVNCTYHNMRTLEISSPLLQRLIIDNSYCYNGLHNCKVKVLAPQLTLFKYRGSLAEAYDLGYLPYLVEAEVKFLGCEIWDDEDQPLYLVPDSFHDRVPAFLHQLSSAKILNICFRCVEVLLKISGFSNIQFRHLNSLKMIVDVLDYRSLSFILGFLVVNPCLRTLGLNFLHLGAFDSGYKEDYLKVLNAYSEQTSGVLEKVDIRWHHDSPRGIIEFVKILLENQAFLKRLLFDNHIFRYINFPSSHLRYDSSWAKAMIQKVLSLPRRSPDLAVVAHPFSSSETERICLSPS</sequence>
<dbReference type="PANTHER" id="PTHR31900">
    <property type="entry name" value="F-BOX/RNI SUPERFAMILY PROTEIN-RELATED"/>
    <property type="match status" value="1"/>
</dbReference>
<feature type="domain" description="F-box" evidence="1">
    <location>
        <begin position="7"/>
        <end position="43"/>
    </location>
</feature>
<dbReference type="CDD" id="cd22160">
    <property type="entry name" value="F-box_AtFBL13-like"/>
    <property type="match status" value="1"/>
</dbReference>
<dbReference type="InterPro" id="IPR053781">
    <property type="entry name" value="F-box_AtFBL13-like"/>
</dbReference>
<dbReference type="PANTHER" id="PTHR31900:SF27">
    <property type="entry name" value="FBD DOMAIN-CONTAINING PROTEIN"/>
    <property type="match status" value="1"/>
</dbReference>
<dbReference type="InterPro" id="IPR050232">
    <property type="entry name" value="FBL13/AtMIF1-like"/>
</dbReference>
<reference evidence="2" key="1">
    <citation type="submission" date="2015-07" db="EMBL/GenBank/DDBJ databases">
        <title>Transcriptome Assembly of Anthurium amnicola.</title>
        <authorList>
            <person name="Suzuki J."/>
        </authorList>
    </citation>
    <scope>NUCLEOTIDE SEQUENCE</scope>
</reference>
<dbReference type="InterPro" id="IPR055411">
    <property type="entry name" value="LRR_FXL15/At3g58940/PEG3-like"/>
</dbReference>